<dbReference type="InterPro" id="IPR006501">
    <property type="entry name" value="Pectinesterase_inhib_dom"/>
</dbReference>
<dbReference type="PANTHER" id="PTHR36710">
    <property type="entry name" value="PECTINESTERASE INHIBITOR-LIKE"/>
    <property type="match status" value="1"/>
</dbReference>
<dbReference type="EMBL" id="JACEIK010000041">
    <property type="protein sequence ID" value="MCD7447665.1"/>
    <property type="molecule type" value="Genomic_DNA"/>
</dbReference>
<keyword evidence="2" id="KW-1015">Disulfide bond</keyword>
<name>A0ABS8RNR1_DATST</name>
<protein>
    <recommendedName>
        <fullName evidence="5">Pectinesterase inhibitor domain-containing protein</fullName>
    </recommendedName>
</protein>
<dbReference type="PANTHER" id="PTHR36710:SF1">
    <property type="entry name" value="F14J9.2 PROTEIN"/>
    <property type="match status" value="1"/>
</dbReference>
<evidence type="ECO:0000256" key="1">
    <source>
        <dbReference type="ARBA" id="ARBA00022729"/>
    </source>
</evidence>
<reference evidence="6 7" key="1">
    <citation type="journal article" date="2021" name="BMC Genomics">
        <title>Datura genome reveals duplications of psychoactive alkaloid biosynthetic genes and high mutation rate following tissue culture.</title>
        <authorList>
            <person name="Rajewski A."/>
            <person name="Carter-House D."/>
            <person name="Stajich J."/>
            <person name="Litt A."/>
        </authorList>
    </citation>
    <scope>NUCLEOTIDE SEQUENCE [LARGE SCALE GENOMIC DNA]</scope>
    <source>
        <strain evidence="6">AR-01</strain>
    </source>
</reference>
<dbReference type="Gene3D" id="1.20.140.40">
    <property type="entry name" value="Invertase/pectin methylesterase inhibitor family protein"/>
    <property type="match status" value="1"/>
</dbReference>
<evidence type="ECO:0000256" key="3">
    <source>
        <dbReference type="ARBA" id="ARBA00038471"/>
    </source>
</evidence>
<dbReference type="SMART" id="SM00856">
    <property type="entry name" value="PMEI"/>
    <property type="match status" value="1"/>
</dbReference>
<dbReference type="InterPro" id="IPR035513">
    <property type="entry name" value="Invertase/methylesterase_inhib"/>
</dbReference>
<evidence type="ECO:0000259" key="5">
    <source>
        <dbReference type="SMART" id="SM00856"/>
    </source>
</evidence>
<keyword evidence="1 4" id="KW-0732">Signal</keyword>
<sequence>MASFFASSYFFLLLLVANIFNFQTCLCGIIEDEAFITGICRQVQDLSFCMTTFRKILHTHPYIPSDVTQAAITQSLANANNNHAFIEAAKAKAKDKETQDLYTICDTGYGVLINELQESIQSLAKKDYTSLENSLSKCPRYVSDCQNALGDKTTPEMVDRSRKQFDLVLMAKVAESLIKK</sequence>
<dbReference type="NCBIfam" id="TIGR01614">
    <property type="entry name" value="PME_inhib"/>
    <property type="match status" value="1"/>
</dbReference>
<dbReference type="SUPFAM" id="SSF101148">
    <property type="entry name" value="Plant invertase/pectin methylesterase inhibitor"/>
    <property type="match status" value="1"/>
</dbReference>
<gene>
    <name evidence="6" type="ORF">HAX54_032284</name>
</gene>
<feature type="chain" id="PRO_5045640576" description="Pectinesterase inhibitor domain-containing protein" evidence="4">
    <location>
        <begin position="28"/>
        <end position="180"/>
    </location>
</feature>
<proteinExistence type="inferred from homology"/>
<keyword evidence="7" id="KW-1185">Reference proteome</keyword>
<organism evidence="6 7">
    <name type="scientific">Datura stramonium</name>
    <name type="common">Jimsonweed</name>
    <name type="synonym">Common thornapple</name>
    <dbReference type="NCBI Taxonomy" id="4076"/>
    <lineage>
        <taxon>Eukaryota</taxon>
        <taxon>Viridiplantae</taxon>
        <taxon>Streptophyta</taxon>
        <taxon>Embryophyta</taxon>
        <taxon>Tracheophyta</taxon>
        <taxon>Spermatophyta</taxon>
        <taxon>Magnoliopsida</taxon>
        <taxon>eudicotyledons</taxon>
        <taxon>Gunneridae</taxon>
        <taxon>Pentapetalae</taxon>
        <taxon>asterids</taxon>
        <taxon>lamiids</taxon>
        <taxon>Solanales</taxon>
        <taxon>Solanaceae</taxon>
        <taxon>Solanoideae</taxon>
        <taxon>Datureae</taxon>
        <taxon>Datura</taxon>
    </lineage>
</organism>
<evidence type="ECO:0000256" key="4">
    <source>
        <dbReference type="SAM" id="SignalP"/>
    </source>
</evidence>
<evidence type="ECO:0000313" key="6">
    <source>
        <dbReference type="EMBL" id="MCD7447665.1"/>
    </source>
</evidence>
<accession>A0ABS8RNR1</accession>
<feature type="domain" description="Pectinesterase inhibitor" evidence="5">
    <location>
        <begin position="31"/>
        <end position="174"/>
    </location>
</feature>
<dbReference type="Proteomes" id="UP000823775">
    <property type="component" value="Unassembled WGS sequence"/>
</dbReference>
<feature type="signal peptide" evidence="4">
    <location>
        <begin position="1"/>
        <end position="27"/>
    </location>
</feature>
<comment type="caution">
    <text evidence="6">The sequence shown here is derived from an EMBL/GenBank/DDBJ whole genome shotgun (WGS) entry which is preliminary data.</text>
</comment>
<comment type="similarity">
    <text evidence="3">Belongs to the PMEI family.</text>
</comment>
<dbReference type="InterPro" id="IPR052421">
    <property type="entry name" value="PCW_Enzyme_Inhibitor"/>
</dbReference>
<dbReference type="Pfam" id="PF04043">
    <property type="entry name" value="PMEI"/>
    <property type="match status" value="1"/>
</dbReference>
<evidence type="ECO:0000256" key="2">
    <source>
        <dbReference type="ARBA" id="ARBA00023157"/>
    </source>
</evidence>
<evidence type="ECO:0000313" key="7">
    <source>
        <dbReference type="Proteomes" id="UP000823775"/>
    </source>
</evidence>